<feature type="active site" description="Acyl-thioester intermediate" evidence="4">
    <location>
        <position position="94"/>
    </location>
</feature>
<dbReference type="InterPro" id="IPR020617">
    <property type="entry name" value="Thiolase_C"/>
</dbReference>
<dbReference type="InterPro" id="IPR020616">
    <property type="entry name" value="Thiolase_N"/>
</dbReference>
<dbReference type="Gene3D" id="3.40.47.10">
    <property type="match status" value="1"/>
</dbReference>
<dbReference type="PATRIC" id="fig|862908.3.peg.194"/>
<dbReference type="InterPro" id="IPR020610">
    <property type="entry name" value="Thiolase_AS"/>
</dbReference>
<feature type="active site" description="Proton acceptor" evidence="4">
    <location>
        <position position="349"/>
    </location>
</feature>
<protein>
    <submittedName>
        <fullName evidence="8">Beta-ketothiolase</fullName>
    </submittedName>
</protein>
<feature type="domain" description="Thiolase C-terminal" evidence="7">
    <location>
        <begin position="270"/>
        <end position="391"/>
    </location>
</feature>
<dbReference type="InterPro" id="IPR016039">
    <property type="entry name" value="Thiolase-like"/>
</dbReference>
<dbReference type="RefSeq" id="WP_014242923.1">
    <property type="nucleotide sequence ID" value="NC_016620.1"/>
</dbReference>
<comment type="similarity">
    <text evidence="1 5">Belongs to the thiolase-like superfamily. Thiolase family.</text>
</comment>
<dbReference type="FunFam" id="3.40.47.10:FF:000010">
    <property type="entry name" value="Acetyl-CoA acetyltransferase (Thiolase)"/>
    <property type="match status" value="1"/>
</dbReference>
<dbReference type="PIRSF" id="PIRSF000429">
    <property type="entry name" value="Ac-CoA_Ac_transf"/>
    <property type="match status" value="1"/>
</dbReference>
<evidence type="ECO:0000313" key="9">
    <source>
        <dbReference type="Proteomes" id="UP000008963"/>
    </source>
</evidence>
<organism evidence="8 9">
    <name type="scientific">Halobacteriovorax marinus (strain ATCC BAA-682 / DSM 15412 / SJ)</name>
    <name type="common">Bacteriovorax marinus</name>
    <dbReference type="NCBI Taxonomy" id="862908"/>
    <lineage>
        <taxon>Bacteria</taxon>
        <taxon>Pseudomonadati</taxon>
        <taxon>Bdellovibrionota</taxon>
        <taxon>Bacteriovoracia</taxon>
        <taxon>Bacteriovoracales</taxon>
        <taxon>Halobacteriovoraceae</taxon>
        <taxon>Halobacteriovorax</taxon>
    </lineage>
</organism>
<dbReference type="InterPro" id="IPR020615">
    <property type="entry name" value="Thiolase_acyl_enz_int_AS"/>
</dbReference>
<sequence>MTSIDSGKIYLVSGKRTPFGKFGGSLKDISPVDLAVVAAKAALEDVALPASKIQHVIFGNVVTSTTDTIYGGRHLALKLGCPEEVPGYNVNRLCGSGIQSILDGFRMIKAGEHDCVLAAGSENMSLVPHLVYGGRFGTKYGPLKNVDMLLDSLTDKFTNSPMGITAEKLSEKFSVTRDQCDEYSLRSHQKAAKAYKDGHLQGEITPVELKRGVCERDEHMREDASLDDMKKLRDSFKEGGVVTPGSASGIVDGAVAVVLASGKFCIENNLTPMAEIVDGCVVGVDPTIMGIGPSPAIKKLLSANNMELKDIDLVEINEAFSGQTLSCIKDLELDESKLNIWGGAVALGHPLGASGTRITLTLARQLHALKREFGIASACIGGGQGIAVLIKRFENA</sequence>
<evidence type="ECO:0000256" key="4">
    <source>
        <dbReference type="PIRSR" id="PIRSR000429-1"/>
    </source>
</evidence>
<dbReference type="Pfam" id="PF02803">
    <property type="entry name" value="Thiolase_C"/>
    <property type="match status" value="1"/>
</dbReference>
<dbReference type="PANTHER" id="PTHR18919">
    <property type="entry name" value="ACETYL-COA C-ACYLTRANSFERASE"/>
    <property type="match status" value="1"/>
</dbReference>
<evidence type="ECO:0000256" key="2">
    <source>
        <dbReference type="ARBA" id="ARBA00022679"/>
    </source>
</evidence>
<proteinExistence type="inferred from homology"/>
<name>E1X2T9_HALMS</name>
<dbReference type="PANTHER" id="PTHR18919:SF107">
    <property type="entry name" value="ACETYL-COA ACETYLTRANSFERASE, CYTOSOLIC"/>
    <property type="match status" value="1"/>
</dbReference>
<evidence type="ECO:0000256" key="5">
    <source>
        <dbReference type="RuleBase" id="RU003557"/>
    </source>
</evidence>
<keyword evidence="9" id="KW-1185">Reference proteome</keyword>
<keyword evidence="2 5" id="KW-0808">Transferase</keyword>
<dbReference type="CDD" id="cd00751">
    <property type="entry name" value="thiolase"/>
    <property type="match status" value="1"/>
</dbReference>
<keyword evidence="3 5" id="KW-0012">Acyltransferase</keyword>
<dbReference type="STRING" id="862908.BMS_0202"/>
<feature type="active site" description="Proton acceptor" evidence="4">
    <location>
        <position position="379"/>
    </location>
</feature>
<evidence type="ECO:0000256" key="1">
    <source>
        <dbReference type="ARBA" id="ARBA00010982"/>
    </source>
</evidence>
<dbReference type="InterPro" id="IPR020613">
    <property type="entry name" value="Thiolase_CS"/>
</dbReference>
<dbReference type="eggNOG" id="COG0183">
    <property type="taxonomic scope" value="Bacteria"/>
</dbReference>
<dbReference type="PROSITE" id="PS00098">
    <property type="entry name" value="THIOLASE_1"/>
    <property type="match status" value="1"/>
</dbReference>
<dbReference type="SUPFAM" id="SSF53901">
    <property type="entry name" value="Thiolase-like"/>
    <property type="match status" value="2"/>
</dbReference>
<evidence type="ECO:0000313" key="8">
    <source>
        <dbReference type="EMBL" id="CBW25134.1"/>
    </source>
</evidence>
<accession>E1X2T9</accession>
<dbReference type="HOGENOM" id="CLU_031026_0_0_7"/>
<dbReference type="Pfam" id="PF00108">
    <property type="entry name" value="Thiolase_N"/>
    <property type="match status" value="1"/>
</dbReference>
<evidence type="ECO:0000256" key="3">
    <source>
        <dbReference type="ARBA" id="ARBA00023315"/>
    </source>
</evidence>
<feature type="domain" description="Thiolase N-terminal" evidence="6">
    <location>
        <begin position="10"/>
        <end position="261"/>
    </location>
</feature>
<gene>
    <name evidence="8" type="ordered locus">BMS_0202</name>
</gene>
<dbReference type="NCBIfam" id="TIGR01930">
    <property type="entry name" value="AcCoA-C-Actrans"/>
    <property type="match status" value="1"/>
</dbReference>
<dbReference type="EMBL" id="FQ312005">
    <property type="protein sequence ID" value="CBW25134.1"/>
    <property type="molecule type" value="Genomic_DNA"/>
</dbReference>
<dbReference type="Proteomes" id="UP000008963">
    <property type="component" value="Chromosome"/>
</dbReference>
<dbReference type="KEGG" id="bmx:BMS_0202"/>
<dbReference type="OrthoDB" id="5289439at2"/>
<evidence type="ECO:0000259" key="7">
    <source>
        <dbReference type="Pfam" id="PF02803"/>
    </source>
</evidence>
<reference evidence="9" key="1">
    <citation type="journal article" date="2013" name="ISME J.">
        <title>A small predatory core genome in the divergent marine Bacteriovorax marinus SJ and the terrestrial Bdellovibrio bacteriovorus.</title>
        <authorList>
            <person name="Crossman L.C."/>
            <person name="Chen H."/>
            <person name="Cerdeno-Tarraga A.M."/>
            <person name="Brooks K."/>
            <person name="Quail M.A."/>
            <person name="Pineiro S.A."/>
            <person name="Hobley L."/>
            <person name="Sockett R.E."/>
            <person name="Bentley S.D."/>
            <person name="Parkhill J."/>
            <person name="Williams H.N."/>
            <person name="Stine O.C."/>
        </authorList>
    </citation>
    <scope>NUCLEOTIDE SEQUENCE [LARGE SCALE GENOMIC DNA]</scope>
    <source>
        <strain evidence="9">ATCC BAA-682 / DSM 15412 / SJ</strain>
    </source>
</reference>
<dbReference type="AlphaFoldDB" id="E1X2T9"/>
<dbReference type="PROSITE" id="PS00099">
    <property type="entry name" value="THIOLASE_3"/>
    <property type="match status" value="1"/>
</dbReference>
<dbReference type="GO" id="GO:0006635">
    <property type="term" value="P:fatty acid beta-oxidation"/>
    <property type="evidence" value="ECO:0007669"/>
    <property type="project" value="TreeGrafter"/>
</dbReference>
<evidence type="ECO:0000259" key="6">
    <source>
        <dbReference type="Pfam" id="PF00108"/>
    </source>
</evidence>
<dbReference type="PROSITE" id="PS00737">
    <property type="entry name" value="THIOLASE_2"/>
    <property type="match status" value="1"/>
</dbReference>
<dbReference type="InterPro" id="IPR002155">
    <property type="entry name" value="Thiolase"/>
</dbReference>
<dbReference type="GO" id="GO:0003985">
    <property type="term" value="F:acetyl-CoA C-acetyltransferase activity"/>
    <property type="evidence" value="ECO:0007669"/>
    <property type="project" value="TreeGrafter"/>
</dbReference>